<gene>
    <name evidence="2" type="ORF">H7C18_25960</name>
</gene>
<reference evidence="2 3" key="1">
    <citation type="submission" date="2020-08" db="EMBL/GenBank/DDBJ databases">
        <title>Cohnella phylogeny.</title>
        <authorList>
            <person name="Dunlap C."/>
        </authorList>
    </citation>
    <scope>NUCLEOTIDE SEQUENCE [LARGE SCALE GENOMIC DNA]</scope>
    <source>
        <strain evidence="2 3">CBP 2801</strain>
    </source>
</reference>
<sequence length="543" mass="61739">MKKVVKVDVFRNTFDPVSKQEPAIWAVCHLTNVLRSRKVETIAHDGIDGFGNDQDGLQIVITGLSSASKLPGWSDAGLNVPVEAESFGIANTNITLNSVPTVFAVGSDVRGLVYAVLELADIAKHAEDPVEALQSIQSIVEKPTNPVRRITRLFTSEPEDKPWFYDPQFWDEYLTELATHRFNQFTFSVGAGYDYLIDRVVLDTYFCFFYPFVLSVPGYSVEVEGLSADERERNLAMIRYIGQQAKLRGLDFRLGLWNHAYDYGPNNTNKKYRISGLNAQNHAQYCRDALALLLETCPEIEGLTFRVHFEGGVPEPTHEFWRVVMEKVKDAKNLTDLDFHSKGVNDELLEITEKTGKQFMLSTKYWAEHMGLPYHQASIRRKEFVPGTGKGKISLHPPSTGHHDGKARSGMSTTSKRSFTRYGYADFLRGDRTYGLIHRLWPGTQRILLWGDPAMAAGFGRFSGFCGSLGVEWFEPLSFKGKKGSGTIGGRELYEDEELKLGIRDWTKFLYTYRLWGRLSYNPQSHPETWRRYLRSNQSFLNF</sequence>
<dbReference type="EMBL" id="JACJVO010000033">
    <property type="protein sequence ID" value="MBB6734375.1"/>
    <property type="molecule type" value="Genomic_DNA"/>
</dbReference>
<evidence type="ECO:0000256" key="1">
    <source>
        <dbReference type="SAM" id="MobiDB-lite"/>
    </source>
</evidence>
<dbReference type="AlphaFoldDB" id="A0A7X0SQN5"/>
<dbReference type="Proteomes" id="UP000564644">
    <property type="component" value="Unassembled WGS sequence"/>
</dbReference>
<protein>
    <submittedName>
        <fullName evidence="2">Uncharacterized protein</fullName>
    </submittedName>
</protein>
<evidence type="ECO:0000313" key="2">
    <source>
        <dbReference type="EMBL" id="MBB6734375.1"/>
    </source>
</evidence>
<feature type="region of interest" description="Disordered" evidence="1">
    <location>
        <begin position="393"/>
        <end position="413"/>
    </location>
</feature>
<evidence type="ECO:0000313" key="3">
    <source>
        <dbReference type="Proteomes" id="UP000564644"/>
    </source>
</evidence>
<proteinExistence type="predicted"/>
<keyword evidence="3" id="KW-1185">Reference proteome</keyword>
<organism evidence="2 3">
    <name type="scientific">Cohnella zeiphila</name>
    <dbReference type="NCBI Taxonomy" id="2761120"/>
    <lineage>
        <taxon>Bacteria</taxon>
        <taxon>Bacillati</taxon>
        <taxon>Bacillota</taxon>
        <taxon>Bacilli</taxon>
        <taxon>Bacillales</taxon>
        <taxon>Paenibacillaceae</taxon>
        <taxon>Cohnella</taxon>
    </lineage>
</organism>
<accession>A0A7X0SQN5</accession>
<name>A0A7X0SQN5_9BACL</name>
<comment type="caution">
    <text evidence="2">The sequence shown here is derived from an EMBL/GenBank/DDBJ whole genome shotgun (WGS) entry which is preliminary data.</text>
</comment>
<dbReference type="RefSeq" id="WP_185132040.1">
    <property type="nucleotide sequence ID" value="NZ_JACJVO010000033.1"/>
</dbReference>